<dbReference type="InterPro" id="IPR050266">
    <property type="entry name" value="AB_hydrolase_sf"/>
</dbReference>
<proteinExistence type="predicted"/>
<evidence type="ECO:0000313" key="3">
    <source>
        <dbReference type="Proteomes" id="UP000515708"/>
    </source>
</evidence>
<evidence type="ECO:0000259" key="1">
    <source>
        <dbReference type="Pfam" id="PF12697"/>
    </source>
</evidence>
<dbReference type="Pfam" id="PF12697">
    <property type="entry name" value="Abhydrolase_6"/>
    <property type="match status" value="1"/>
</dbReference>
<dbReference type="InterPro" id="IPR000073">
    <property type="entry name" value="AB_hydrolase_1"/>
</dbReference>
<dbReference type="GO" id="GO:0016020">
    <property type="term" value="C:membrane"/>
    <property type="evidence" value="ECO:0007669"/>
    <property type="project" value="TreeGrafter"/>
</dbReference>
<dbReference type="AlphaFoldDB" id="A0A7D7WIS5"/>
<accession>A0A7D7WIS5</accession>
<dbReference type="SUPFAM" id="SSF53474">
    <property type="entry name" value="alpha/beta-Hydrolases"/>
    <property type="match status" value="1"/>
</dbReference>
<dbReference type="PANTHER" id="PTHR43798">
    <property type="entry name" value="MONOACYLGLYCEROL LIPASE"/>
    <property type="match status" value="1"/>
</dbReference>
<dbReference type="PANTHER" id="PTHR43798:SF33">
    <property type="entry name" value="HYDROLASE, PUTATIVE (AFU_ORTHOLOGUE AFUA_2G14860)-RELATED"/>
    <property type="match status" value="1"/>
</dbReference>
<dbReference type="Proteomes" id="UP000515708">
    <property type="component" value="Chromosome"/>
</dbReference>
<reference evidence="2 3" key="1">
    <citation type="journal article" date="2020" name="Front. Microbiol.">
        <title>Design of Bacterial Strain-Specific qPCR Assays Using NGS Data and Publicly Available Resources and Its Application to Track Biocontrol Strains.</title>
        <authorList>
            <person name="Hernandez I."/>
            <person name="Sant C."/>
            <person name="Martinez R."/>
            <person name="Fernandez C."/>
        </authorList>
    </citation>
    <scope>NUCLEOTIDE SEQUENCE [LARGE SCALE GENOMIC DNA]</scope>
    <source>
        <strain evidence="2 3">B24</strain>
    </source>
</reference>
<name>A0A7D7WIS5_9MICO</name>
<dbReference type="RefSeq" id="WP_182253163.1">
    <property type="nucleotide sequence ID" value="NZ_CP043732.1"/>
</dbReference>
<dbReference type="EMBL" id="CP043732">
    <property type="protein sequence ID" value="QMU98153.1"/>
    <property type="molecule type" value="Genomic_DNA"/>
</dbReference>
<dbReference type="Gene3D" id="3.40.50.1820">
    <property type="entry name" value="alpha/beta hydrolase"/>
    <property type="match status" value="1"/>
</dbReference>
<keyword evidence="2" id="KW-0378">Hydrolase</keyword>
<sequence>MGSEMQRTHRIGALRFGIRISPGPGDAVLVLVHGIGMSHRYLARLHRALTAQGTVMSVDLPGFGGLPKPPHDVGIEEMADALGSLLDSIGTGPVLLVGQSMGTQWVVELAVRRPELVCGVVLIGPVADSRRRTVVQHAGMLAVDTMGEPPGANALVLGDYLRCGPAWYLAQLRHMLGYPIEERIARVTAPVLIVRGGRDPIASRSWCRRLRSAARRAGFVEVPGRVHNVQHTAPGAVASAIGRFRADLPIDQRREGRDG</sequence>
<dbReference type="InterPro" id="IPR029058">
    <property type="entry name" value="AB_hydrolase_fold"/>
</dbReference>
<evidence type="ECO:0000313" key="2">
    <source>
        <dbReference type="EMBL" id="QMU98153.1"/>
    </source>
</evidence>
<dbReference type="GO" id="GO:0016787">
    <property type="term" value="F:hydrolase activity"/>
    <property type="evidence" value="ECO:0007669"/>
    <property type="project" value="UniProtKB-KW"/>
</dbReference>
<gene>
    <name evidence="2" type="ORF">FVO59_13845</name>
</gene>
<feature type="domain" description="AB hydrolase-1" evidence="1">
    <location>
        <begin position="29"/>
        <end position="239"/>
    </location>
</feature>
<protein>
    <submittedName>
        <fullName evidence="2">Alpha/beta hydrolase</fullName>
    </submittedName>
</protein>
<organism evidence="2 3">
    <name type="scientific">Microbacterium esteraromaticum</name>
    <dbReference type="NCBI Taxonomy" id="57043"/>
    <lineage>
        <taxon>Bacteria</taxon>
        <taxon>Bacillati</taxon>
        <taxon>Actinomycetota</taxon>
        <taxon>Actinomycetes</taxon>
        <taxon>Micrococcales</taxon>
        <taxon>Microbacteriaceae</taxon>
        <taxon>Microbacterium</taxon>
    </lineage>
</organism>